<dbReference type="Gene3D" id="3.30.70.1230">
    <property type="entry name" value="Nucleotide cyclase"/>
    <property type="match status" value="1"/>
</dbReference>
<dbReference type="PANTHER" id="PTHR43081">
    <property type="entry name" value="ADENYLATE CYCLASE, TERMINAL-DIFFERENTIATION SPECIFIC-RELATED"/>
    <property type="match status" value="1"/>
</dbReference>
<feature type="domain" description="Guanylate cyclase" evidence="1">
    <location>
        <begin position="17"/>
        <end position="111"/>
    </location>
</feature>
<keyword evidence="3" id="KW-1185">Reference proteome</keyword>
<dbReference type="Pfam" id="PF00211">
    <property type="entry name" value="Guanylate_cyc"/>
    <property type="match status" value="1"/>
</dbReference>
<dbReference type="SUPFAM" id="SSF55073">
    <property type="entry name" value="Nucleotide cyclase"/>
    <property type="match status" value="1"/>
</dbReference>
<dbReference type="InterPro" id="IPR029787">
    <property type="entry name" value="Nucleotide_cyclase"/>
</dbReference>
<gene>
    <name evidence="2" type="ORF">FS320_00365</name>
</gene>
<reference evidence="2 3" key="1">
    <citation type="journal article" date="2019" name="Syst. Appl. Microbiol.">
        <title>Microvirga tunisiensis sp. nov., a root nodule symbiotic bacterium isolated from Lupinus micranthus and L. luteus grown in Northern Tunisia.</title>
        <authorList>
            <person name="Msaddak A."/>
            <person name="Rejili M."/>
            <person name="Duran D."/>
            <person name="Mars M."/>
            <person name="Palacios J.M."/>
            <person name="Ruiz-Argueso T."/>
            <person name="Rey L."/>
            <person name="Imperial J."/>
        </authorList>
    </citation>
    <scope>NUCLEOTIDE SEQUENCE [LARGE SCALE GENOMIC DNA]</scope>
    <source>
        <strain evidence="2 3">Lmie10</strain>
    </source>
</reference>
<evidence type="ECO:0000313" key="3">
    <source>
        <dbReference type="Proteomes" id="UP000403266"/>
    </source>
</evidence>
<accession>A0A5N7M9Z3</accession>
<proteinExistence type="predicted"/>
<dbReference type="GO" id="GO:0006171">
    <property type="term" value="P:cAMP biosynthetic process"/>
    <property type="evidence" value="ECO:0007669"/>
    <property type="project" value="TreeGrafter"/>
</dbReference>
<dbReference type="InterPro" id="IPR050697">
    <property type="entry name" value="Adenylyl/Guanylyl_Cyclase_3/4"/>
</dbReference>
<dbReference type="CDD" id="cd07302">
    <property type="entry name" value="CHD"/>
    <property type="match status" value="1"/>
</dbReference>
<dbReference type="PANTHER" id="PTHR43081:SF1">
    <property type="entry name" value="ADENYLATE CYCLASE, TERMINAL-DIFFERENTIATION SPECIFIC"/>
    <property type="match status" value="1"/>
</dbReference>
<dbReference type="EMBL" id="VOSK01000001">
    <property type="protein sequence ID" value="MPR23712.1"/>
    <property type="molecule type" value="Genomic_DNA"/>
</dbReference>
<dbReference type="AlphaFoldDB" id="A0A5N7M9Z3"/>
<sequence>MRGRISFQERSCESVFRHGGTLDKYLGDGFMATFGATDDHLDPSSLALACAFDLKKEIEQWNAERQRLEAAPVRVSIGVHSGDVLVGSLGSDQRIEFTVVGDVVNVASRLEETTRGLGCTIIASEDCVTMAGTINAEGLFCRRNEVKLRGLSREIRVYLDCEMEPLSL</sequence>
<dbReference type="GO" id="GO:0004016">
    <property type="term" value="F:adenylate cyclase activity"/>
    <property type="evidence" value="ECO:0007669"/>
    <property type="project" value="UniProtKB-ARBA"/>
</dbReference>
<dbReference type="OrthoDB" id="9789782at2"/>
<dbReference type="PROSITE" id="PS50125">
    <property type="entry name" value="GUANYLATE_CYCLASE_2"/>
    <property type="match status" value="1"/>
</dbReference>
<organism evidence="2 3">
    <name type="scientific">Microvirga tunisiensis</name>
    <dbReference type="NCBI Taxonomy" id="2108360"/>
    <lineage>
        <taxon>Bacteria</taxon>
        <taxon>Pseudomonadati</taxon>
        <taxon>Pseudomonadota</taxon>
        <taxon>Alphaproteobacteria</taxon>
        <taxon>Hyphomicrobiales</taxon>
        <taxon>Methylobacteriaceae</taxon>
        <taxon>Microvirga</taxon>
    </lineage>
</organism>
<dbReference type="InterPro" id="IPR001054">
    <property type="entry name" value="A/G_cyclase"/>
</dbReference>
<evidence type="ECO:0000313" key="2">
    <source>
        <dbReference type="EMBL" id="MPR23712.1"/>
    </source>
</evidence>
<dbReference type="RefSeq" id="WP_152708625.1">
    <property type="nucleotide sequence ID" value="NZ_VOSJ01000001.1"/>
</dbReference>
<name>A0A5N7M9Z3_9HYPH</name>
<protein>
    <submittedName>
        <fullName evidence="2">Adenylate/guanylate cyclase domain-containing protein</fullName>
    </submittedName>
</protein>
<dbReference type="Proteomes" id="UP000403266">
    <property type="component" value="Unassembled WGS sequence"/>
</dbReference>
<evidence type="ECO:0000259" key="1">
    <source>
        <dbReference type="PROSITE" id="PS50125"/>
    </source>
</evidence>
<comment type="caution">
    <text evidence="2">The sequence shown here is derived from an EMBL/GenBank/DDBJ whole genome shotgun (WGS) entry which is preliminary data.</text>
</comment>
<dbReference type="GO" id="GO:0035556">
    <property type="term" value="P:intracellular signal transduction"/>
    <property type="evidence" value="ECO:0007669"/>
    <property type="project" value="InterPro"/>
</dbReference>